<reference evidence="13 14" key="1">
    <citation type="journal article" date="2011" name="J. Bacteriol.">
        <title>Genome sequence of Chthoniobacter flavus Ellin428, an aerobic heterotrophic soil bacterium.</title>
        <authorList>
            <person name="Kant R."/>
            <person name="van Passel M.W."/>
            <person name="Palva A."/>
            <person name="Lucas S."/>
            <person name="Lapidus A."/>
            <person name="Glavina Del Rio T."/>
            <person name="Dalin E."/>
            <person name="Tice H."/>
            <person name="Bruce D."/>
            <person name="Goodwin L."/>
            <person name="Pitluck S."/>
            <person name="Larimer F.W."/>
            <person name="Land M.L."/>
            <person name="Hauser L."/>
            <person name="Sangwan P."/>
            <person name="de Vos W.M."/>
            <person name="Janssen P.H."/>
            <person name="Smidt H."/>
        </authorList>
    </citation>
    <scope>NUCLEOTIDE SEQUENCE [LARGE SCALE GENOMIC DNA]</scope>
    <source>
        <strain evidence="13 14">Ellin428</strain>
    </source>
</reference>
<dbReference type="SUPFAM" id="SSF103481">
    <property type="entry name" value="Multidrug resistance efflux transporter EmrE"/>
    <property type="match status" value="1"/>
</dbReference>
<evidence type="ECO:0000313" key="14">
    <source>
        <dbReference type="Proteomes" id="UP000005824"/>
    </source>
</evidence>
<comment type="caution">
    <text evidence="13">The sequence shown here is derived from an EMBL/GenBank/DDBJ whole genome shotgun (WGS) entry which is preliminary data.</text>
</comment>
<evidence type="ECO:0000256" key="2">
    <source>
        <dbReference type="ARBA" id="ARBA00022475"/>
    </source>
</evidence>
<dbReference type="InterPro" id="IPR000620">
    <property type="entry name" value="EamA_dom"/>
</dbReference>
<evidence type="ECO:0000256" key="9">
    <source>
        <dbReference type="ARBA" id="ARBA00023098"/>
    </source>
</evidence>
<dbReference type="RefSeq" id="WP_006983220.1">
    <property type="nucleotide sequence ID" value="NZ_ABVL01000030.1"/>
</dbReference>
<feature type="transmembrane region" description="Helical" evidence="11">
    <location>
        <begin position="71"/>
        <end position="89"/>
    </location>
</feature>
<evidence type="ECO:0000256" key="11">
    <source>
        <dbReference type="SAM" id="Phobius"/>
    </source>
</evidence>
<evidence type="ECO:0000256" key="1">
    <source>
        <dbReference type="ARBA" id="ARBA00004651"/>
    </source>
</evidence>
<evidence type="ECO:0000256" key="10">
    <source>
        <dbReference type="ARBA" id="ARBA00023136"/>
    </source>
</evidence>
<dbReference type="PANTHER" id="PTHR30561">
    <property type="entry name" value="SMR FAMILY PROTON-DEPENDENT DRUG EFFLUX TRANSPORTER SUGE"/>
    <property type="match status" value="1"/>
</dbReference>
<evidence type="ECO:0000256" key="4">
    <source>
        <dbReference type="ARBA" id="ARBA00022519"/>
    </source>
</evidence>
<dbReference type="GO" id="GO:0009245">
    <property type="term" value="P:lipid A biosynthetic process"/>
    <property type="evidence" value="ECO:0007669"/>
    <property type="project" value="UniProtKB-KW"/>
</dbReference>
<keyword evidence="2" id="KW-1003">Cell membrane</keyword>
<dbReference type="PANTHER" id="PTHR30561:SF9">
    <property type="entry name" value="4-AMINO-4-DEOXY-L-ARABINOSE-PHOSPHOUNDECAPRENOL FLIPPASE SUBUNIT ARNF-RELATED"/>
    <property type="match status" value="1"/>
</dbReference>
<keyword evidence="3" id="KW-0444">Lipid biosynthesis</keyword>
<dbReference type="Pfam" id="PF00892">
    <property type="entry name" value="EamA"/>
    <property type="match status" value="1"/>
</dbReference>
<dbReference type="eggNOG" id="ENOG502ZW0U">
    <property type="taxonomic scope" value="Bacteria"/>
</dbReference>
<dbReference type="InterPro" id="IPR037185">
    <property type="entry name" value="EmrE-like"/>
</dbReference>
<dbReference type="EMBL" id="ABVL01000030">
    <property type="protein sequence ID" value="EDY16620.1"/>
    <property type="molecule type" value="Genomic_DNA"/>
</dbReference>
<sequence>MSGRLLGLLIGCQVILVVSQLFLKHAMNLYTQTPKPWPRVIFFGGLFIAAMTLWFLLWLGFLQVMPLSKVLPWEGLSPVLLVLGAALFLHEKVSSAAWLGIVFISVGVVLVSLS</sequence>
<dbReference type="GO" id="GO:0005886">
    <property type="term" value="C:plasma membrane"/>
    <property type="evidence" value="ECO:0007669"/>
    <property type="project" value="UniProtKB-SubCell"/>
</dbReference>
<dbReference type="STRING" id="497964.CfE428DRAFT_5900"/>
<dbReference type="GO" id="GO:0022857">
    <property type="term" value="F:transmembrane transporter activity"/>
    <property type="evidence" value="ECO:0007669"/>
    <property type="project" value="InterPro"/>
</dbReference>
<accession>B4DAF9</accession>
<evidence type="ECO:0000256" key="8">
    <source>
        <dbReference type="ARBA" id="ARBA00022989"/>
    </source>
</evidence>
<evidence type="ECO:0000256" key="5">
    <source>
        <dbReference type="ARBA" id="ARBA00022556"/>
    </source>
</evidence>
<feature type="transmembrane region" description="Helical" evidence="11">
    <location>
        <begin position="36"/>
        <end position="59"/>
    </location>
</feature>
<dbReference type="Gene3D" id="1.10.3730.20">
    <property type="match status" value="1"/>
</dbReference>
<evidence type="ECO:0000256" key="6">
    <source>
        <dbReference type="ARBA" id="ARBA00022692"/>
    </source>
</evidence>
<evidence type="ECO:0000313" key="13">
    <source>
        <dbReference type="EMBL" id="EDY16620.1"/>
    </source>
</evidence>
<comment type="subcellular location">
    <subcellularLocation>
        <location evidence="1">Cell membrane</location>
        <topology evidence="1">Multi-pass membrane protein</topology>
    </subcellularLocation>
</comment>
<dbReference type="FunCoup" id="B4DAF9">
    <property type="interactions" value="54"/>
</dbReference>
<dbReference type="Proteomes" id="UP000005824">
    <property type="component" value="Unassembled WGS sequence"/>
</dbReference>
<keyword evidence="5" id="KW-0441">Lipid A biosynthesis</keyword>
<dbReference type="InParanoid" id="B4DAF9"/>
<keyword evidence="8 11" id="KW-1133">Transmembrane helix</keyword>
<dbReference type="InterPro" id="IPR000390">
    <property type="entry name" value="Small_drug/metabolite_transptr"/>
</dbReference>
<keyword evidence="9" id="KW-0443">Lipid metabolism</keyword>
<dbReference type="GO" id="GO:0009103">
    <property type="term" value="P:lipopolysaccharide biosynthetic process"/>
    <property type="evidence" value="ECO:0007669"/>
    <property type="project" value="UniProtKB-KW"/>
</dbReference>
<evidence type="ECO:0000259" key="12">
    <source>
        <dbReference type="Pfam" id="PF00892"/>
    </source>
</evidence>
<keyword evidence="6 11" id="KW-0812">Transmembrane</keyword>
<protein>
    <recommendedName>
        <fullName evidence="12">EamA domain-containing protein</fullName>
    </recommendedName>
</protein>
<evidence type="ECO:0000256" key="3">
    <source>
        <dbReference type="ARBA" id="ARBA00022516"/>
    </source>
</evidence>
<keyword evidence="4" id="KW-0997">Cell inner membrane</keyword>
<organism evidence="13 14">
    <name type="scientific">Chthoniobacter flavus Ellin428</name>
    <dbReference type="NCBI Taxonomy" id="497964"/>
    <lineage>
        <taxon>Bacteria</taxon>
        <taxon>Pseudomonadati</taxon>
        <taxon>Verrucomicrobiota</taxon>
        <taxon>Spartobacteria</taxon>
        <taxon>Chthoniobacterales</taxon>
        <taxon>Chthoniobacteraceae</taxon>
        <taxon>Chthoniobacter</taxon>
    </lineage>
</organism>
<proteinExistence type="predicted"/>
<keyword evidence="14" id="KW-1185">Reference proteome</keyword>
<gene>
    <name evidence="13" type="ORF">CfE428DRAFT_5900</name>
</gene>
<feature type="transmembrane region" description="Helical" evidence="11">
    <location>
        <begin position="95"/>
        <end position="113"/>
    </location>
</feature>
<evidence type="ECO:0000256" key="7">
    <source>
        <dbReference type="ARBA" id="ARBA00022985"/>
    </source>
</evidence>
<keyword evidence="7" id="KW-0448">Lipopolysaccharide biosynthesis</keyword>
<name>B4DAF9_9BACT</name>
<dbReference type="AlphaFoldDB" id="B4DAF9"/>
<feature type="domain" description="EamA" evidence="12">
    <location>
        <begin position="15"/>
        <end position="112"/>
    </location>
</feature>
<keyword evidence="10 11" id="KW-0472">Membrane</keyword>